<dbReference type="Proteomes" id="UP000267027">
    <property type="component" value="Unassembled WGS sequence"/>
</dbReference>
<dbReference type="AlphaFoldDB" id="A0A0R3PJ09"/>
<reference evidence="3" key="1">
    <citation type="submission" date="2017-02" db="UniProtKB">
        <authorList>
            <consortium name="WormBaseParasite"/>
        </authorList>
    </citation>
    <scope>IDENTIFICATION</scope>
</reference>
<name>A0A0R3PJ09_ANGCS</name>
<proteinExistence type="predicted"/>
<keyword evidence="2" id="KW-1185">Reference proteome</keyword>
<protein>
    <submittedName>
        <fullName evidence="1 3">Uncharacterized protein</fullName>
    </submittedName>
</protein>
<evidence type="ECO:0000313" key="1">
    <source>
        <dbReference type="EMBL" id="VDM55983.1"/>
    </source>
</evidence>
<reference evidence="1 2" key="2">
    <citation type="submission" date="2018-11" db="EMBL/GenBank/DDBJ databases">
        <authorList>
            <consortium name="Pathogen Informatics"/>
        </authorList>
    </citation>
    <scope>NUCLEOTIDE SEQUENCE [LARGE SCALE GENOMIC DNA]</scope>
    <source>
        <strain evidence="1 2">Costa Rica</strain>
    </source>
</reference>
<organism evidence="3">
    <name type="scientific">Angiostrongylus costaricensis</name>
    <name type="common">Nematode worm</name>
    <dbReference type="NCBI Taxonomy" id="334426"/>
    <lineage>
        <taxon>Eukaryota</taxon>
        <taxon>Metazoa</taxon>
        <taxon>Ecdysozoa</taxon>
        <taxon>Nematoda</taxon>
        <taxon>Chromadorea</taxon>
        <taxon>Rhabditida</taxon>
        <taxon>Rhabditina</taxon>
        <taxon>Rhabditomorpha</taxon>
        <taxon>Strongyloidea</taxon>
        <taxon>Metastrongylidae</taxon>
        <taxon>Angiostrongylus</taxon>
    </lineage>
</organism>
<evidence type="ECO:0000313" key="2">
    <source>
        <dbReference type="Proteomes" id="UP000267027"/>
    </source>
</evidence>
<dbReference type="WBParaSite" id="ACOC_0000439701-mRNA-1">
    <property type="protein sequence ID" value="ACOC_0000439701-mRNA-1"/>
    <property type="gene ID" value="ACOC_0000439701"/>
</dbReference>
<gene>
    <name evidence="1" type="ORF">ACOC_LOCUS4398</name>
</gene>
<evidence type="ECO:0000313" key="3">
    <source>
        <dbReference type="WBParaSite" id="ACOC_0000439701-mRNA-1"/>
    </source>
</evidence>
<accession>A0A0R3PJ09</accession>
<dbReference type="EMBL" id="UYYA01003814">
    <property type="protein sequence ID" value="VDM55983.1"/>
    <property type="molecule type" value="Genomic_DNA"/>
</dbReference>
<sequence>MSCFHREDDWMADVCLLSEQKTSTRWKWSTISRCSFEPLPNGRSGRRCPDAHRIPPIAVGGRLLSSVDGLGQPSR</sequence>